<dbReference type="EMBL" id="QUAK01000115">
    <property type="protein sequence ID" value="RFU84709.1"/>
    <property type="molecule type" value="Genomic_DNA"/>
</dbReference>
<comment type="caution">
    <text evidence="4">The sequence shown here is derived from an EMBL/GenBank/DDBJ whole genome shotgun (WGS) entry which is preliminary data.</text>
</comment>
<protein>
    <submittedName>
        <fullName evidence="4">Acyl carrier protein</fullName>
    </submittedName>
</protein>
<reference evidence="4 5" key="1">
    <citation type="submission" date="2018-08" db="EMBL/GenBank/DDBJ databases">
        <title>Isolation, diversity and antifungal activity of Actinobacteria from wheat.</title>
        <authorList>
            <person name="Han C."/>
        </authorList>
    </citation>
    <scope>NUCLEOTIDE SEQUENCE [LARGE SCALE GENOMIC DNA]</scope>
    <source>
        <strain evidence="4 5">NEAU-YY421</strain>
    </source>
</reference>
<proteinExistence type="predicted"/>
<accession>A0A372M1J8</accession>
<dbReference type="PROSITE" id="PS00012">
    <property type="entry name" value="PHOSPHOPANTETHEINE"/>
    <property type="match status" value="1"/>
</dbReference>
<dbReference type="InterPro" id="IPR036736">
    <property type="entry name" value="ACP-like_sf"/>
</dbReference>
<dbReference type="RefSeq" id="WP_128557674.1">
    <property type="nucleotide sequence ID" value="NZ_QUAK01000115.1"/>
</dbReference>
<dbReference type="Pfam" id="PF00550">
    <property type="entry name" value="PP-binding"/>
    <property type="match status" value="1"/>
</dbReference>
<dbReference type="PROSITE" id="PS50075">
    <property type="entry name" value="CARRIER"/>
    <property type="match status" value="1"/>
</dbReference>
<dbReference type="OrthoDB" id="4251066at2"/>
<dbReference type="InterPro" id="IPR009081">
    <property type="entry name" value="PP-bd_ACP"/>
</dbReference>
<gene>
    <name evidence="4" type="ORF">DY218_21195</name>
</gene>
<feature type="domain" description="Carrier" evidence="3">
    <location>
        <begin position="2"/>
        <end position="82"/>
    </location>
</feature>
<evidence type="ECO:0000313" key="5">
    <source>
        <dbReference type="Proteomes" id="UP000263094"/>
    </source>
</evidence>
<name>A0A372M1J8_9ACTN</name>
<evidence type="ECO:0000313" key="4">
    <source>
        <dbReference type="EMBL" id="RFU84709.1"/>
    </source>
</evidence>
<sequence>MHSEPETLQQVVEVMQQLGFGESDLTELTEETRIAEDLGIDSTELVEIVVALERRFSISIDADAEDAVVTFGDLVDRVVRLRHDATRAVAAAVKG</sequence>
<keyword evidence="2" id="KW-0597">Phosphoprotein</keyword>
<evidence type="ECO:0000259" key="3">
    <source>
        <dbReference type="PROSITE" id="PS50075"/>
    </source>
</evidence>
<evidence type="ECO:0000256" key="1">
    <source>
        <dbReference type="ARBA" id="ARBA00022450"/>
    </source>
</evidence>
<dbReference type="InterPro" id="IPR006162">
    <property type="entry name" value="Ppantetheine_attach_site"/>
</dbReference>
<dbReference type="AlphaFoldDB" id="A0A372M1J8"/>
<evidence type="ECO:0000256" key="2">
    <source>
        <dbReference type="ARBA" id="ARBA00022553"/>
    </source>
</evidence>
<dbReference type="Proteomes" id="UP000263094">
    <property type="component" value="Unassembled WGS sequence"/>
</dbReference>
<organism evidence="4 5">
    <name type="scientific">Streptomyces triticagri</name>
    <dbReference type="NCBI Taxonomy" id="2293568"/>
    <lineage>
        <taxon>Bacteria</taxon>
        <taxon>Bacillati</taxon>
        <taxon>Actinomycetota</taxon>
        <taxon>Actinomycetes</taxon>
        <taxon>Kitasatosporales</taxon>
        <taxon>Streptomycetaceae</taxon>
        <taxon>Streptomyces</taxon>
    </lineage>
</organism>
<dbReference type="SUPFAM" id="SSF47336">
    <property type="entry name" value="ACP-like"/>
    <property type="match status" value="1"/>
</dbReference>
<keyword evidence="1" id="KW-0596">Phosphopantetheine</keyword>
<keyword evidence="5" id="KW-1185">Reference proteome</keyword>
<dbReference type="Gene3D" id="1.10.1200.10">
    <property type="entry name" value="ACP-like"/>
    <property type="match status" value="1"/>
</dbReference>